<dbReference type="GO" id="GO:0008768">
    <property type="term" value="F:UDP-sugar diphosphatase activity"/>
    <property type="evidence" value="ECO:0007669"/>
    <property type="project" value="TreeGrafter"/>
</dbReference>
<evidence type="ECO:0008006" key="7">
    <source>
        <dbReference type="Google" id="ProtNLM"/>
    </source>
</evidence>
<accession>A0A3A1YMJ1</accession>
<keyword evidence="1" id="KW-0732">Signal</keyword>
<organism evidence="5 6">
    <name type="scientific">Psittacicella hinzii</name>
    <dbReference type="NCBI Taxonomy" id="2028575"/>
    <lineage>
        <taxon>Bacteria</taxon>
        <taxon>Pseudomonadati</taxon>
        <taxon>Pseudomonadota</taxon>
        <taxon>Gammaproteobacteria</taxon>
        <taxon>Pasteurellales</taxon>
        <taxon>Psittacicellaceae</taxon>
        <taxon>Psittacicella</taxon>
    </lineage>
</organism>
<dbReference type="SUPFAM" id="SSF56300">
    <property type="entry name" value="Metallo-dependent phosphatases"/>
    <property type="match status" value="1"/>
</dbReference>
<evidence type="ECO:0000256" key="1">
    <source>
        <dbReference type="ARBA" id="ARBA00022729"/>
    </source>
</evidence>
<dbReference type="GO" id="GO:0030288">
    <property type="term" value="C:outer membrane-bounded periplasmic space"/>
    <property type="evidence" value="ECO:0007669"/>
    <property type="project" value="TreeGrafter"/>
</dbReference>
<comment type="caution">
    <text evidence="5">The sequence shown here is derived from an EMBL/GenBank/DDBJ whole genome shotgun (WGS) entry which is preliminary data.</text>
</comment>
<dbReference type="Pfam" id="PF02872">
    <property type="entry name" value="5_nucleotid_C"/>
    <property type="match status" value="1"/>
</dbReference>
<dbReference type="PANTHER" id="PTHR11575">
    <property type="entry name" value="5'-NUCLEOTIDASE-RELATED"/>
    <property type="match status" value="1"/>
</dbReference>
<dbReference type="GO" id="GO:0008253">
    <property type="term" value="F:5'-nucleotidase activity"/>
    <property type="evidence" value="ECO:0007669"/>
    <property type="project" value="TreeGrafter"/>
</dbReference>
<dbReference type="Gene3D" id="3.60.21.10">
    <property type="match status" value="1"/>
</dbReference>
<dbReference type="InterPro" id="IPR036907">
    <property type="entry name" value="5'-Nucleotdase_C_sf"/>
</dbReference>
<dbReference type="PANTHER" id="PTHR11575:SF46">
    <property type="entry name" value="PROTEIN USHA"/>
    <property type="match status" value="1"/>
</dbReference>
<keyword evidence="2" id="KW-0547">Nucleotide-binding</keyword>
<dbReference type="PRINTS" id="PR01607">
    <property type="entry name" value="APYRASEFAMLY"/>
</dbReference>
<dbReference type="Gene3D" id="3.90.780.10">
    <property type="entry name" value="5'-Nucleotidase, C-terminal domain"/>
    <property type="match status" value="1"/>
</dbReference>
<dbReference type="InterPro" id="IPR008334">
    <property type="entry name" value="5'-Nucleotdase_C"/>
</dbReference>
<evidence type="ECO:0000313" key="6">
    <source>
        <dbReference type="Proteomes" id="UP000265916"/>
    </source>
</evidence>
<sequence>MRLAMQRTWWQGSKQLFSWLLLLLLTSHRAIAYEPNQIYRYSVVHFGDIHGHFMPDQFGQGGYAAIKTVIDNIRKQQKSPVILLNSGDYNLGTLASEILQGRADIFAMNMMDIDAIVAGNHEFDIPLESLVSQKEDLNAPLISANVKYKNEDGTLSEFFRPYVIIQRGGLTFLVVGLTPQSTIYQSNPNTTKHFAFLDPFKSLEKAIADAKQITPIDVVIVLDHLGFNPLGDIAKGKNYGSFNLAQMINTGEVSLIVTANSRNFGCVNGYGQAIDYRPGMTCTVPYANKIPIVSANINGLYVGKADFEFKNGVSKLVKYQLYPVNVKNVGQDGKITDAAPPVTPDPALDKVLKNYYNHALSGLNKPVGTIDRTLMVSRFKESIFGTIVAKALALETNADFAIVNSGSVDNNIPRGTVTTLMIREAIRYNNYLVTVKLTGAQVASYLQKIYAMVDGGKPNYYGITFKVNRSQKRIWDIRIKSKPIDDEKVYTLTINKFLALGGDSYPVVLNSAKYNAQVLDLRDSQAFENYLRKQKHLVIDNIPLEGPEWIVDKKK</sequence>
<dbReference type="InterPro" id="IPR006179">
    <property type="entry name" value="5_nucleotidase/apyrase"/>
</dbReference>
<gene>
    <name evidence="5" type="ORF">CKF58_03405</name>
</gene>
<dbReference type="SUPFAM" id="SSF55816">
    <property type="entry name" value="5'-nucleotidase (syn. UDP-sugar hydrolase), C-terminal domain"/>
    <property type="match status" value="1"/>
</dbReference>
<dbReference type="GO" id="GO:0000166">
    <property type="term" value="F:nucleotide binding"/>
    <property type="evidence" value="ECO:0007669"/>
    <property type="project" value="UniProtKB-KW"/>
</dbReference>
<proteinExistence type="inferred from homology"/>
<keyword evidence="2" id="KW-0378">Hydrolase</keyword>
<dbReference type="EMBL" id="NRJG01000053">
    <property type="protein sequence ID" value="RIY38771.1"/>
    <property type="molecule type" value="Genomic_DNA"/>
</dbReference>
<protein>
    <recommendedName>
        <fullName evidence="7">5'-nucleotidase</fullName>
    </recommendedName>
</protein>
<dbReference type="OrthoDB" id="9803927at2"/>
<evidence type="ECO:0000313" key="5">
    <source>
        <dbReference type="EMBL" id="RIY38771.1"/>
    </source>
</evidence>
<evidence type="ECO:0000256" key="2">
    <source>
        <dbReference type="RuleBase" id="RU362119"/>
    </source>
</evidence>
<name>A0A3A1YMJ1_9GAMM</name>
<feature type="domain" description="5'-Nucleotidase C-terminal" evidence="4">
    <location>
        <begin position="367"/>
        <end position="508"/>
    </location>
</feature>
<dbReference type="AlphaFoldDB" id="A0A3A1YMJ1"/>
<keyword evidence="6" id="KW-1185">Reference proteome</keyword>
<dbReference type="InterPro" id="IPR004843">
    <property type="entry name" value="Calcineurin-like_PHP"/>
</dbReference>
<evidence type="ECO:0000259" key="3">
    <source>
        <dbReference type="Pfam" id="PF00149"/>
    </source>
</evidence>
<reference evidence="5 6" key="1">
    <citation type="submission" date="2017-08" db="EMBL/GenBank/DDBJ databases">
        <title>Reclassification of Bisgaard taxon 37 and 44.</title>
        <authorList>
            <person name="Christensen H."/>
        </authorList>
    </citation>
    <scope>NUCLEOTIDE SEQUENCE [LARGE SCALE GENOMIC DNA]</scope>
    <source>
        <strain evidence="5 6">111</strain>
    </source>
</reference>
<dbReference type="Proteomes" id="UP000265916">
    <property type="component" value="Unassembled WGS sequence"/>
</dbReference>
<dbReference type="GO" id="GO:0009166">
    <property type="term" value="P:nucleotide catabolic process"/>
    <property type="evidence" value="ECO:0007669"/>
    <property type="project" value="InterPro"/>
</dbReference>
<feature type="domain" description="Calcineurin-like phosphoesterase" evidence="3">
    <location>
        <begin position="42"/>
        <end position="257"/>
    </location>
</feature>
<dbReference type="Pfam" id="PF00149">
    <property type="entry name" value="Metallophos"/>
    <property type="match status" value="1"/>
</dbReference>
<comment type="similarity">
    <text evidence="2">Belongs to the 5'-nucleotidase family.</text>
</comment>
<evidence type="ECO:0000259" key="4">
    <source>
        <dbReference type="Pfam" id="PF02872"/>
    </source>
</evidence>
<dbReference type="InterPro" id="IPR029052">
    <property type="entry name" value="Metallo-depent_PP-like"/>
</dbReference>